<evidence type="ECO:0000313" key="2">
    <source>
        <dbReference type="EMBL" id="TRX03079.1"/>
    </source>
</evidence>
<dbReference type="EMBL" id="VJZN01000036">
    <property type="protein sequence ID" value="TRX03079.1"/>
    <property type="molecule type" value="Genomic_DNA"/>
</dbReference>
<dbReference type="SUPFAM" id="SSF158682">
    <property type="entry name" value="TerB-like"/>
    <property type="match status" value="1"/>
</dbReference>
<dbReference type="AlphaFoldDB" id="A0A553BCR6"/>
<dbReference type="OrthoDB" id="893626at2"/>
<name>A0A553BCR6_9FLAO</name>
<keyword evidence="4" id="KW-1185">Reference proteome</keyword>
<sequence length="175" mass="19775">MVIYSQIRAMCWKVSSNFNQKNKNMSLFEKFGEKNNTAENPVTSEFEAWVGILYSCISADNQIKDSETASLSKLLYSKEKFIGIDIAPLYAKSYHLKTELGQLKYISACCELIKEEDKETVFALALEILLADGTLGKEEKNVIEVLSKQLKIDTGMTSKIIEVIFLKNKGNLKEI</sequence>
<dbReference type="EMBL" id="VJZL01000037">
    <property type="protein sequence ID" value="TRX06043.1"/>
    <property type="molecule type" value="Genomic_DNA"/>
</dbReference>
<dbReference type="CDD" id="cd07176">
    <property type="entry name" value="terB"/>
    <property type="match status" value="1"/>
</dbReference>
<proteinExistence type="predicted"/>
<dbReference type="InterPro" id="IPR007791">
    <property type="entry name" value="DjlA_N"/>
</dbReference>
<evidence type="ECO:0000313" key="5">
    <source>
        <dbReference type="Proteomes" id="UP000318669"/>
    </source>
</evidence>
<feature type="domain" description="Co-chaperone DjlA N-terminal" evidence="1">
    <location>
        <begin position="49"/>
        <end position="154"/>
    </location>
</feature>
<protein>
    <recommendedName>
        <fullName evidence="1">Co-chaperone DjlA N-terminal domain-containing protein</fullName>
    </recommendedName>
</protein>
<accession>A0A553BCR6</accession>
<organism evidence="3 5">
    <name type="scientific">Flavobacterium gawalongense</name>
    <dbReference type="NCBI Taxonomy" id="2594432"/>
    <lineage>
        <taxon>Bacteria</taxon>
        <taxon>Pseudomonadati</taxon>
        <taxon>Bacteroidota</taxon>
        <taxon>Flavobacteriia</taxon>
        <taxon>Flavobacteriales</taxon>
        <taxon>Flavobacteriaceae</taxon>
        <taxon>Flavobacterium</taxon>
    </lineage>
</organism>
<dbReference type="Gene3D" id="1.10.3680.10">
    <property type="entry name" value="TerB-like"/>
    <property type="match status" value="1"/>
</dbReference>
<dbReference type="Pfam" id="PF05099">
    <property type="entry name" value="TerB"/>
    <property type="match status" value="1"/>
</dbReference>
<dbReference type="InterPro" id="IPR029024">
    <property type="entry name" value="TerB-like"/>
</dbReference>
<comment type="caution">
    <text evidence="3">The sequence shown here is derived from an EMBL/GenBank/DDBJ whole genome shotgun (WGS) entry which is preliminary data.</text>
</comment>
<gene>
    <name evidence="3" type="ORF">FNW11_15090</name>
    <name evidence="2" type="ORF">FNW12_15610</name>
</gene>
<evidence type="ECO:0000313" key="3">
    <source>
        <dbReference type="EMBL" id="TRX06043.1"/>
    </source>
</evidence>
<reference evidence="4 5" key="1">
    <citation type="submission" date="2019-07" db="EMBL/GenBank/DDBJ databases">
        <title>Novel species of Flavobacterium.</title>
        <authorList>
            <person name="Liu Q."/>
            <person name="Xin Y.-H."/>
        </authorList>
    </citation>
    <scope>NUCLEOTIDE SEQUENCE [LARGE SCALE GENOMIC DNA]</scope>
    <source>
        <strain evidence="2 4">GSP39</strain>
        <strain evidence="3 5">GSR22</strain>
    </source>
</reference>
<evidence type="ECO:0000259" key="1">
    <source>
        <dbReference type="Pfam" id="PF05099"/>
    </source>
</evidence>
<dbReference type="Proteomes" id="UP000318528">
    <property type="component" value="Unassembled WGS sequence"/>
</dbReference>
<dbReference type="Proteomes" id="UP000318669">
    <property type="component" value="Unassembled WGS sequence"/>
</dbReference>
<evidence type="ECO:0000313" key="4">
    <source>
        <dbReference type="Proteomes" id="UP000318528"/>
    </source>
</evidence>